<evidence type="ECO:0000256" key="6">
    <source>
        <dbReference type="PROSITE-ProRule" id="PRU00339"/>
    </source>
</evidence>
<keyword evidence="4" id="KW-0418">Kinase</keyword>
<keyword evidence="7" id="KW-0472">Membrane</keyword>
<accession>A0ABU5ETR4</accession>
<evidence type="ECO:0000256" key="7">
    <source>
        <dbReference type="SAM" id="Phobius"/>
    </source>
</evidence>
<dbReference type="SUPFAM" id="SSF48452">
    <property type="entry name" value="TPR-like"/>
    <property type="match status" value="2"/>
</dbReference>
<evidence type="ECO:0000313" key="9">
    <source>
        <dbReference type="EMBL" id="MDY2588194.1"/>
    </source>
</evidence>
<keyword evidence="6" id="KW-0802">TPR repeat</keyword>
<dbReference type="EC" id="2.7.13.3" evidence="2"/>
<protein>
    <recommendedName>
        <fullName evidence="2">histidine kinase</fullName>
        <ecNumber evidence="2">2.7.13.3</ecNumber>
    </recommendedName>
</protein>
<dbReference type="SMART" id="SM00028">
    <property type="entry name" value="TPR"/>
    <property type="match status" value="4"/>
</dbReference>
<dbReference type="Gene3D" id="3.30.565.10">
    <property type="entry name" value="Histidine kinase-like ATPase, C-terminal domain"/>
    <property type="match status" value="1"/>
</dbReference>
<proteinExistence type="predicted"/>
<keyword evidence="7" id="KW-1133">Transmembrane helix</keyword>
<name>A0ABU5ETR4_9FLAO</name>
<evidence type="ECO:0000256" key="1">
    <source>
        <dbReference type="ARBA" id="ARBA00000085"/>
    </source>
</evidence>
<comment type="caution">
    <text evidence="9">The sequence shown here is derived from an EMBL/GenBank/DDBJ whole genome shotgun (WGS) entry which is preliminary data.</text>
</comment>
<dbReference type="CDD" id="cd16917">
    <property type="entry name" value="HATPase_UhpB-NarQ-NarX-like"/>
    <property type="match status" value="1"/>
</dbReference>
<dbReference type="EMBL" id="JAXDAE010000014">
    <property type="protein sequence ID" value="MDY2588194.1"/>
    <property type="molecule type" value="Genomic_DNA"/>
</dbReference>
<evidence type="ECO:0000256" key="5">
    <source>
        <dbReference type="ARBA" id="ARBA00023012"/>
    </source>
</evidence>
<gene>
    <name evidence="9" type="ORF">SNF14_12660</name>
</gene>
<feature type="repeat" description="TPR" evidence="6">
    <location>
        <begin position="112"/>
        <end position="145"/>
    </location>
</feature>
<evidence type="ECO:0000256" key="4">
    <source>
        <dbReference type="ARBA" id="ARBA00022777"/>
    </source>
</evidence>
<organism evidence="9 10">
    <name type="scientific">Winogradskyella aquimaris</name>
    <dbReference type="NCBI Taxonomy" id="864074"/>
    <lineage>
        <taxon>Bacteria</taxon>
        <taxon>Pseudomonadati</taxon>
        <taxon>Bacteroidota</taxon>
        <taxon>Flavobacteriia</taxon>
        <taxon>Flavobacteriales</taxon>
        <taxon>Flavobacteriaceae</taxon>
        <taxon>Winogradskyella</taxon>
    </lineage>
</organism>
<dbReference type="PANTHER" id="PTHR24421">
    <property type="entry name" value="NITRATE/NITRITE SENSOR PROTEIN NARX-RELATED"/>
    <property type="match status" value="1"/>
</dbReference>
<keyword evidence="3" id="KW-0808">Transferase</keyword>
<evidence type="ECO:0000256" key="3">
    <source>
        <dbReference type="ARBA" id="ARBA00022679"/>
    </source>
</evidence>
<feature type="signal peptide" evidence="8">
    <location>
        <begin position="1"/>
        <end position="24"/>
    </location>
</feature>
<keyword evidence="8" id="KW-0732">Signal</keyword>
<dbReference type="SUPFAM" id="SSF55874">
    <property type="entry name" value="ATPase domain of HSP90 chaperone/DNA topoisomerase II/histidine kinase"/>
    <property type="match status" value="1"/>
</dbReference>
<dbReference type="Gene3D" id="1.25.40.10">
    <property type="entry name" value="Tetratricopeptide repeat domain"/>
    <property type="match status" value="1"/>
</dbReference>
<comment type="catalytic activity">
    <reaction evidence="1">
        <text>ATP + protein L-histidine = ADP + protein N-phospho-L-histidine.</text>
        <dbReference type="EC" id="2.7.13.3"/>
    </reaction>
</comment>
<evidence type="ECO:0000313" key="10">
    <source>
        <dbReference type="Proteomes" id="UP001285855"/>
    </source>
</evidence>
<keyword evidence="7" id="KW-0812">Transmembrane</keyword>
<feature type="transmembrane region" description="Helical" evidence="7">
    <location>
        <begin position="333"/>
        <end position="354"/>
    </location>
</feature>
<evidence type="ECO:0000256" key="8">
    <source>
        <dbReference type="SAM" id="SignalP"/>
    </source>
</evidence>
<dbReference type="RefSeq" id="WP_320556543.1">
    <property type="nucleotide sequence ID" value="NZ_JAXDAE010000014.1"/>
</dbReference>
<keyword evidence="5" id="KW-0902">Two-component regulatory system</keyword>
<dbReference type="InterPro" id="IPR050482">
    <property type="entry name" value="Sensor_HK_TwoCompSys"/>
</dbReference>
<dbReference type="InterPro" id="IPR019734">
    <property type="entry name" value="TPR_rpt"/>
</dbReference>
<dbReference type="InterPro" id="IPR011990">
    <property type="entry name" value="TPR-like_helical_dom_sf"/>
</dbReference>
<dbReference type="Proteomes" id="UP001285855">
    <property type="component" value="Unassembled WGS sequence"/>
</dbReference>
<feature type="chain" id="PRO_5046671197" description="histidine kinase" evidence="8">
    <location>
        <begin position="25"/>
        <end position="548"/>
    </location>
</feature>
<dbReference type="PANTHER" id="PTHR24421:SF10">
    <property type="entry name" value="NITRATE_NITRITE SENSOR PROTEIN NARQ"/>
    <property type="match status" value="1"/>
</dbReference>
<dbReference type="InterPro" id="IPR036890">
    <property type="entry name" value="HATPase_C_sf"/>
</dbReference>
<dbReference type="Pfam" id="PF13424">
    <property type="entry name" value="TPR_12"/>
    <property type="match status" value="1"/>
</dbReference>
<dbReference type="PROSITE" id="PS50005">
    <property type="entry name" value="TPR"/>
    <property type="match status" value="1"/>
</dbReference>
<reference evidence="9 10" key="1">
    <citation type="submission" date="2023-11" db="EMBL/GenBank/DDBJ databases">
        <title>Winogradskyella pelagius sp. nov., isolated from coastal sediment.</title>
        <authorList>
            <person name="Li F."/>
        </authorList>
    </citation>
    <scope>NUCLEOTIDE SEQUENCE [LARGE SCALE GENOMIC DNA]</scope>
    <source>
        <strain evidence="9 10">KCTC 23502</strain>
    </source>
</reference>
<keyword evidence="10" id="KW-1185">Reference proteome</keyword>
<evidence type="ECO:0000256" key="2">
    <source>
        <dbReference type="ARBA" id="ARBA00012438"/>
    </source>
</evidence>
<sequence length="548" mass="63039">MKPLKRSFLFLLYFSLAICHSQRAEDSLSHYSSIALHPKQSEELIAAFKYFNKRLDDSKASKDFHTQLNSLYYISSINYKIGAYGASEEAAVVAIDILDKNSEITNQLAYRRSFYNLLGVVYTEQQVYTKAVELYERVLNIASNTRDSVIVYNNIANVHKRNNLIDKAHKNLLEAYQLIPRLKDTLTIALISNNLGLIKTKIKQFDEGRSLLFKALELRNQFQDSTALYSSFSNLTKFYLATDSIVKAKFYATKALKFANQLQSPTYRQDALGLMVDVSPDTYAKAYKILNDSLTKLDRVRINKFALMRYDYSEYKRQALESQLREQDQRSRAIISTIVALSIGLISILVFFFLRTKYKREKLQEVMATESRISKQVHDEVANNVFQVMTKFETGTYENSVLADDLNHLYYKARDISNQLEAIDSKASFKENLEMLFESYESDETNIIIKGFEDIHWESFSSINKNIIYKVLQELLINMKKHSRANLVMIAFENKNKKTHINYSDNGAGAVLVKHTGLHNTENRINSIGGTITFETEPDKGFKVKIVI</sequence>